<name>A0A5B7JZQ7_PORTR</name>
<feature type="region of interest" description="Disordered" evidence="1">
    <location>
        <begin position="1"/>
        <end position="20"/>
    </location>
</feature>
<sequence length="74" mass="8500">MKIAAVRLKEGEQEEEKEEGGGTRILPILILRLCSFVPRSSRHDQQQQQHENINQRSPFSQVCLSALRVTWLAN</sequence>
<organism evidence="2 3">
    <name type="scientific">Portunus trituberculatus</name>
    <name type="common">Swimming crab</name>
    <name type="synonym">Neptunus trituberculatus</name>
    <dbReference type="NCBI Taxonomy" id="210409"/>
    <lineage>
        <taxon>Eukaryota</taxon>
        <taxon>Metazoa</taxon>
        <taxon>Ecdysozoa</taxon>
        <taxon>Arthropoda</taxon>
        <taxon>Crustacea</taxon>
        <taxon>Multicrustacea</taxon>
        <taxon>Malacostraca</taxon>
        <taxon>Eumalacostraca</taxon>
        <taxon>Eucarida</taxon>
        <taxon>Decapoda</taxon>
        <taxon>Pleocyemata</taxon>
        <taxon>Brachyura</taxon>
        <taxon>Eubrachyura</taxon>
        <taxon>Portunoidea</taxon>
        <taxon>Portunidae</taxon>
        <taxon>Portuninae</taxon>
        <taxon>Portunus</taxon>
    </lineage>
</organism>
<protein>
    <submittedName>
        <fullName evidence="2">Uncharacterized protein</fullName>
    </submittedName>
</protein>
<comment type="caution">
    <text evidence="2">The sequence shown here is derived from an EMBL/GenBank/DDBJ whole genome shotgun (WGS) entry which is preliminary data.</text>
</comment>
<dbReference type="Proteomes" id="UP000324222">
    <property type="component" value="Unassembled WGS sequence"/>
</dbReference>
<gene>
    <name evidence="2" type="ORF">E2C01_095784</name>
</gene>
<evidence type="ECO:0000313" key="2">
    <source>
        <dbReference type="EMBL" id="MPD00320.1"/>
    </source>
</evidence>
<reference evidence="2 3" key="1">
    <citation type="submission" date="2019-05" db="EMBL/GenBank/DDBJ databases">
        <title>Another draft genome of Portunus trituberculatus and its Hox gene families provides insights of decapod evolution.</title>
        <authorList>
            <person name="Jeong J.-H."/>
            <person name="Song I."/>
            <person name="Kim S."/>
            <person name="Choi T."/>
            <person name="Kim D."/>
            <person name="Ryu S."/>
            <person name="Kim W."/>
        </authorList>
    </citation>
    <scope>NUCLEOTIDE SEQUENCE [LARGE SCALE GENOMIC DNA]</scope>
    <source>
        <tissue evidence="2">Muscle</tissue>
    </source>
</reference>
<evidence type="ECO:0000256" key="1">
    <source>
        <dbReference type="SAM" id="MobiDB-lite"/>
    </source>
</evidence>
<evidence type="ECO:0000313" key="3">
    <source>
        <dbReference type="Proteomes" id="UP000324222"/>
    </source>
</evidence>
<dbReference type="AlphaFoldDB" id="A0A5B7JZQ7"/>
<proteinExistence type="predicted"/>
<keyword evidence="3" id="KW-1185">Reference proteome</keyword>
<dbReference type="EMBL" id="VSRR010122383">
    <property type="protein sequence ID" value="MPD00320.1"/>
    <property type="molecule type" value="Genomic_DNA"/>
</dbReference>
<accession>A0A5B7JZQ7</accession>